<gene>
    <name evidence="9" type="ORF">C7383_10429</name>
</gene>
<feature type="transmembrane region" description="Helical" evidence="7">
    <location>
        <begin position="75"/>
        <end position="102"/>
    </location>
</feature>
<feature type="transmembrane region" description="Helical" evidence="7">
    <location>
        <begin position="248"/>
        <end position="267"/>
    </location>
</feature>
<dbReference type="Proteomes" id="UP000245412">
    <property type="component" value="Unassembled WGS sequence"/>
</dbReference>
<proteinExistence type="inferred from homology"/>
<keyword evidence="6 7" id="KW-0472">Membrane</keyword>
<protein>
    <submittedName>
        <fullName evidence="9">Carbohydrate ABC transporter membrane protein 2 (CUT1 family)</fullName>
    </submittedName>
</protein>
<keyword evidence="2 7" id="KW-0813">Transport</keyword>
<feature type="transmembrane region" description="Helical" evidence="7">
    <location>
        <begin position="114"/>
        <end position="135"/>
    </location>
</feature>
<comment type="similarity">
    <text evidence="7">Belongs to the binding-protein-dependent transport system permease family.</text>
</comment>
<evidence type="ECO:0000256" key="7">
    <source>
        <dbReference type="RuleBase" id="RU363032"/>
    </source>
</evidence>
<dbReference type="Gene3D" id="1.10.3720.10">
    <property type="entry name" value="MetI-like"/>
    <property type="match status" value="1"/>
</dbReference>
<feature type="transmembrane region" description="Helical" evidence="7">
    <location>
        <begin position="20"/>
        <end position="42"/>
    </location>
</feature>
<dbReference type="Pfam" id="PF00528">
    <property type="entry name" value="BPD_transp_1"/>
    <property type="match status" value="1"/>
</dbReference>
<dbReference type="AlphaFoldDB" id="A0AB73T5N1"/>
<evidence type="ECO:0000256" key="4">
    <source>
        <dbReference type="ARBA" id="ARBA00022692"/>
    </source>
</evidence>
<dbReference type="GO" id="GO:0005886">
    <property type="term" value="C:plasma membrane"/>
    <property type="evidence" value="ECO:0007669"/>
    <property type="project" value="UniProtKB-SubCell"/>
</dbReference>
<evidence type="ECO:0000313" key="9">
    <source>
        <dbReference type="EMBL" id="PWJ76584.1"/>
    </source>
</evidence>
<dbReference type="PROSITE" id="PS50928">
    <property type="entry name" value="ABC_TM1"/>
    <property type="match status" value="1"/>
</dbReference>
<evidence type="ECO:0000256" key="1">
    <source>
        <dbReference type="ARBA" id="ARBA00004651"/>
    </source>
</evidence>
<evidence type="ECO:0000256" key="5">
    <source>
        <dbReference type="ARBA" id="ARBA00022989"/>
    </source>
</evidence>
<reference evidence="9 10" key="1">
    <citation type="submission" date="2018-05" db="EMBL/GenBank/DDBJ databases">
        <authorList>
            <person name="Goeker M."/>
            <person name="Huntemann M."/>
            <person name="Clum A."/>
            <person name="Pillay M."/>
            <person name="Palaniappan K."/>
            <person name="Varghese N."/>
            <person name="Mikhailova N."/>
            <person name="Stamatis D."/>
            <person name="Reddy T."/>
            <person name="Daum C."/>
            <person name="Shapiro N."/>
            <person name="Ivanova N."/>
            <person name="Kyrpides N."/>
            <person name="Woyke T."/>
        </authorList>
    </citation>
    <scope>NUCLEOTIDE SEQUENCE [LARGE SCALE GENOMIC DNA]</scope>
    <source>
        <strain evidence="9 10">DSM 26524</strain>
    </source>
</reference>
<dbReference type="CDD" id="cd06261">
    <property type="entry name" value="TM_PBP2"/>
    <property type="match status" value="1"/>
</dbReference>
<dbReference type="PANTHER" id="PTHR32243">
    <property type="entry name" value="MALTOSE TRANSPORT SYSTEM PERMEASE-RELATED"/>
    <property type="match status" value="1"/>
</dbReference>
<keyword evidence="3" id="KW-1003">Cell membrane</keyword>
<comment type="caution">
    <text evidence="9">The sequence shown here is derived from an EMBL/GenBank/DDBJ whole genome shotgun (WGS) entry which is preliminary data.</text>
</comment>
<dbReference type="PANTHER" id="PTHR32243:SF18">
    <property type="entry name" value="INNER MEMBRANE ABC TRANSPORTER PERMEASE PROTEIN YCJP"/>
    <property type="match status" value="1"/>
</dbReference>
<keyword evidence="10" id="KW-1185">Reference proteome</keyword>
<dbReference type="SUPFAM" id="SSF161098">
    <property type="entry name" value="MetI-like"/>
    <property type="match status" value="1"/>
</dbReference>
<dbReference type="InterPro" id="IPR035906">
    <property type="entry name" value="MetI-like_sf"/>
</dbReference>
<sequence>MSKRKKNGEHSEGGSRGAKIFRYFIMLLVMIVSVYPILWVFISSFKKNPGGLSLPDEWIFDGYVTIFTKLDIQTYFINSFIITIISTVISVAIVAMAAYVVARMKFFGRALVTLMFSTTLFIPSVSISFPIYRLLGDLGLKDTRAGVIFIYSGLGIAVTYFILQSYFSTIPKEMEEAAKIDGCGYTGTFVRIILPIAKPGLATAGIMAFLNNWNEFYFASILLKSPEKMTIPALLGQFTSAYSKNLNGMFSAIIVAVVPTIVIFCLLSETFVKSLTAGAVKG</sequence>
<dbReference type="RefSeq" id="WP_109625735.1">
    <property type="nucleotide sequence ID" value="NZ_CABJAT010000009.1"/>
</dbReference>
<feature type="transmembrane region" description="Helical" evidence="7">
    <location>
        <begin position="147"/>
        <end position="167"/>
    </location>
</feature>
<feature type="domain" description="ABC transmembrane type-1" evidence="8">
    <location>
        <begin position="76"/>
        <end position="267"/>
    </location>
</feature>
<evidence type="ECO:0000256" key="6">
    <source>
        <dbReference type="ARBA" id="ARBA00023136"/>
    </source>
</evidence>
<evidence type="ECO:0000313" key="10">
    <source>
        <dbReference type="Proteomes" id="UP000245412"/>
    </source>
</evidence>
<dbReference type="GO" id="GO:0055085">
    <property type="term" value="P:transmembrane transport"/>
    <property type="evidence" value="ECO:0007669"/>
    <property type="project" value="InterPro"/>
</dbReference>
<dbReference type="InterPro" id="IPR050901">
    <property type="entry name" value="BP-dep_ABC_trans_perm"/>
</dbReference>
<dbReference type="EMBL" id="QGGY01000004">
    <property type="protein sequence ID" value="PWJ76584.1"/>
    <property type="molecule type" value="Genomic_DNA"/>
</dbReference>
<accession>A0AB73T5N1</accession>
<evidence type="ECO:0000256" key="2">
    <source>
        <dbReference type="ARBA" id="ARBA00022448"/>
    </source>
</evidence>
<organism evidence="9 10">
    <name type="scientific">Murimonas intestini</name>
    <dbReference type="NCBI Taxonomy" id="1337051"/>
    <lineage>
        <taxon>Bacteria</taxon>
        <taxon>Bacillati</taxon>
        <taxon>Bacillota</taxon>
        <taxon>Clostridia</taxon>
        <taxon>Lachnospirales</taxon>
        <taxon>Lachnospiraceae</taxon>
        <taxon>Murimonas</taxon>
    </lineage>
</organism>
<dbReference type="InterPro" id="IPR000515">
    <property type="entry name" value="MetI-like"/>
</dbReference>
<evidence type="ECO:0000259" key="8">
    <source>
        <dbReference type="PROSITE" id="PS50928"/>
    </source>
</evidence>
<evidence type="ECO:0000256" key="3">
    <source>
        <dbReference type="ARBA" id="ARBA00022475"/>
    </source>
</evidence>
<name>A0AB73T5N1_9FIRM</name>
<comment type="subcellular location">
    <subcellularLocation>
        <location evidence="1 7">Cell membrane</location>
        <topology evidence="1 7">Multi-pass membrane protein</topology>
    </subcellularLocation>
</comment>
<keyword evidence="4 7" id="KW-0812">Transmembrane</keyword>
<feature type="transmembrane region" description="Helical" evidence="7">
    <location>
        <begin position="188"/>
        <end position="210"/>
    </location>
</feature>
<keyword evidence="5 7" id="KW-1133">Transmembrane helix</keyword>